<comment type="caution">
    <text evidence="5">The sequence shown here is derived from an EMBL/GenBank/DDBJ whole genome shotgun (WGS) entry which is preliminary data.</text>
</comment>
<accession>A0ABV7GWD7</accession>
<keyword evidence="1" id="KW-0805">Transcription regulation</keyword>
<dbReference type="InterPro" id="IPR008920">
    <property type="entry name" value="TF_FadR/GntR_C"/>
</dbReference>
<keyword evidence="3" id="KW-0804">Transcription</keyword>
<dbReference type="PANTHER" id="PTHR43537">
    <property type="entry name" value="TRANSCRIPTIONAL REGULATOR, GNTR FAMILY"/>
    <property type="match status" value="1"/>
</dbReference>
<dbReference type="SUPFAM" id="SSF48008">
    <property type="entry name" value="GntR ligand-binding domain-like"/>
    <property type="match status" value="1"/>
</dbReference>
<evidence type="ECO:0000313" key="6">
    <source>
        <dbReference type="Proteomes" id="UP001595632"/>
    </source>
</evidence>
<dbReference type="InterPro" id="IPR000524">
    <property type="entry name" value="Tscrpt_reg_HTH_GntR"/>
</dbReference>
<dbReference type="RefSeq" id="WP_275633806.1">
    <property type="nucleotide sequence ID" value="NZ_JARGYD010000006.1"/>
</dbReference>
<protein>
    <submittedName>
        <fullName evidence="5">GntR family transcriptional regulator</fullName>
    </submittedName>
</protein>
<feature type="domain" description="HTH gntR-type" evidence="4">
    <location>
        <begin position="21"/>
        <end position="88"/>
    </location>
</feature>
<proteinExistence type="predicted"/>
<dbReference type="PROSITE" id="PS50949">
    <property type="entry name" value="HTH_GNTR"/>
    <property type="match status" value="1"/>
</dbReference>
<evidence type="ECO:0000313" key="5">
    <source>
        <dbReference type="EMBL" id="MFC3144489.1"/>
    </source>
</evidence>
<sequence>MTRPDFPGIGGAAKIAVNANVPASTLVFEELRARIVSLKLPPGTILNRADLAEAFGVSQSPIREAIQRLEEIDLVMSYRQSRTEVTRINRERLRYESFLRCGMECEVVDRLCRAPGADLTKAMGYLKMQEVLAGDTDQIELFRELDENFHEELFAAAGYEAIHRLVIAQSSQMARLRTLDLPRGDKMHSVVEGHRAVIDCITAGDRQGAADAMRVHLSGTIGRLDDIMQANDGYFT</sequence>
<dbReference type="SMART" id="SM00895">
    <property type="entry name" value="FCD"/>
    <property type="match status" value="1"/>
</dbReference>
<name>A0ABV7GWD7_9RHOB</name>
<evidence type="ECO:0000259" key="4">
    <source>
        <dbReference type="PROSITE" id="PS50949"/>
    </source>
</evidence>
<dbReference type="EMBL" id="JBHRTB010000010">
    <property type="protein sequence ID" value="MFC3144489.1"/>
    <property type="molecule type" value="Genomic_DNA"/>
</dbReference>
<dbReference type="Gene3D" id="1.20.120.530">
    <property type="entry name" value="GntR ligand-binding domain-like"/>
    <property type="match status" value="1"/>
</dbReference>
<keyword evidence="2" id="KW-0238">DNA-binding</keyword>
<dbReference type="Pfam" id="PF07729">
    <property type="entry name" value="FCD"/>
    <property type="match status" value="1"/>
</dbReference>
<dbReference type="SMART" id="SM00345">
    <property type="entry name" value="HTH_GNTR"/>
    <property type="match status" value="1"/>
</dbReference>
<organism evidence="5 6">
    <name type="scientific">Psychromarinibacter halotolerans</name>
    <dbReference type="NCBI Taxonomy" id="1775175"/>
    <lineage>
        <taxon>Bacteria</taxon>
        <taxon>Pseudomonadati</taxon>
        <taxon>Pseudomonadota</taxon>
        <taxon>Alphaproteobacteria</taxon>
        <taxon>Rhodobacterales</taxon>
        <taxon>Paracoccaceae</taxon>
        <taxon>Psychromarinibacter</taxon>
    </lineage>
</organism>
<dbReference type="Pfam" id="PF00392">
    <property type="entry name" value="GntR"/>
    <property type="match status" value="1"/>
</dbReference>
<reference evidence="6" key="1">
    <citation type="journal article" date="2019" name="Int. J. Syst. Evol. Microbiol.">
        <title>The Global Catalogue of Microorganisms (GCM) 10K type strain sequencing project: providing services to taxonomists for standard genome sequencing and annotation.</title>
        <authorList>
            <consortium name="The Broad Institute Genomics Platform"/>
            <consortium name="The Broad Institute Genome Sequencing Center for Infectious Disease"/>
            <person name="Wu L."/>
            <person name="Ma J."/>
        </authorList>
    </citation>
    <scope>NUCLEOTIDE SEQUENCE [LARGE SCALE GENOMIC DNA]</scope>
    <source>
        <strain evidence="6">KCTC 52366</strain>
    </source>
</reference>
<dbReference type="Proteomes" id="UP001595632">
    <property type="component" value="Unassembled WGS sequence"/>
</dbReference>
<dbReference type="InterPro" id="IPR011711">
    <property type="entry name" value="GntR_C"/>
</dbReference>
<evidence type="ECO:0000256" key="1">
    <source>
        <dbReference type="ARBA" id="ARBA00023015"/>
    </source>
</evidence>
<dbReference type="PANTHER" id="PTHR43537:SF45">
    <property type="entry name" value="GNTR FAMILY REGULATORY PROTEIN"/>
    <property type="match status" value="1"/>
</dbReference>
<evidence type="ECO:0000256" key="2">
    <source>
        <dbReference type="ARBA" id="ARBA00023125"/>
    </source>
</evidence>
<dbReference type="InterPro" id="IPR036390">
    <property type="entry name" value="WH_DNA-bd_sf"/>
</dbReference>
<evidence type="ECO:0000256" key="3">
    <source>
        <dbReference type="ARBA" id="ARBA00023163"/>
    </source>
</evidence>
<keyword evidence="6" id="KW-1185">Reference proteome</keyword>
<gene>
    <name evidence="5" type="ORF">ACFOGP_17320</name>
</gene>
<dbReference type="InterPro" id="IPR036388">
    <property type="entry name" value="WH-like_DNA-bd_sf"/>
</dbReference>
<dbReference type="Gene3D" id="1.10.10.10">
    <property type="entry name" value="Winged helix-like DNA-binding domain superfamily/Winged helix DNA-binding domain"/>
    <property type="match status" value="1"/>
</dbReference>
<dbReference type="SUPFAM" id="SSF46785">
    <property type="entry name" value="Winged helix' DNA-binding domain"/>
    <property type="match status" value="1"/>
</dbReference>